<dbReference type="AlphaFoldDB" id="A0A5J5GJX8"/>
<feature type="transmembrane region" description="Helical" evidence="1">
    <location>
        <begin position="32"/>
        <end position="61"/>
    </location>
</feature>
<evidence type="ECO:0000256" key="1">
    <source>
        <dbReference type="SAM" id="Phobius"/>
    </source>
</evidence>
<dbReference type="OrthoDB" id="82335at2"/>
<gene>
    <name evidence="2" type="ORF">F4V43_00865</name>
</gene>
<evidence type="ECO:0000313" key="3">
    <source>
        <dbReference type="Proteomes" id="UP000367750"/>
    </source>
</evidence>
<keyword evidence="1" id="KW-0812">Transmembrane</keyword>
<comment type="caution">
    <text evidence="2">The sequence shown here is derived from an EMBL/GenBank/DDBJ whole genome shotgun (WGS) entry which is preliminary data.</text>
</comment>
<feature type="transmembrane region" description="Helical" evidence="1">
    <location>
        <begin position="120"/>
        <end position="143"/>
    </location>
</feature>
<organism evidence="2 3">
    <name type="scientific">Paenibacillus spiritus</name>
    <dbReference type="NCBI Taxonomy" id="2496557"/>
    <lineage>
        <taxon>Bacteria</taxon>
        <taxon>Bacillati</taxon>
        <taxon>Bacillota</taxon>
        <taxon>Bacilli</taxon>
        <taxon>Bacillales</taxon>
        <taxon>Paenibacillaceae</taxon>
        <taxon>Paenibacillus</taxon>
    </lineage>
</organism>
<accession>A0A5J5GJX8</accession>
<sequence>MLLKKRRWLTFMLAMVPGVGHLYLGFKKLGMQFMVGAFLCIIFIPSMPSVFSFALAALWFYQLFDALQKATWNKLMFKERERTMFYQQQDPFYQPDPYAGPWGLNPPGMPDYPQDPISPVWVGGGCILAGTMLLIITVFPGLWEFLTDINIGTILLASGLIGYGFYMLRKNARF</sequence>
<dbReference type="RefSeq" id="WP_150456340.1">
    <property type="nucleotide sequence ID" value="NZ_VYKK01000002.1"/>
</dbReference>
<keyword evidence="3" id="KW-1185">Reference proteome</keyword>
<evidence type="ECO:0000313" key="2">
    <source>
        <dbReference type="EMBL" id="KAA9008465.1"/>
    </source>
</evidence>
<evidence type="ECO:0008006" key="4">
    <source>
        <dbReference type="Google" id="ProtNLM"/>
    </source>
</evidence>
<dbReference type="EMBL" id="VYKK01000002">
    <property type="protein sequence ID" value="KAA9008465.1"/>
    <property type="molecule type" value="Genomic_DNA"/>
</dbReference>
<keyword evidence="1" id="KW-1133">Transmembrane helix</keyword>
<feature type="transmembrane region" description="Helical" evidence="1">
    <location>
        <begin position="7"/>
        <end position="26"/>
    </location>
</feature>
<keyword evidence="1" id="KW-0472">Membrane</keyword>
<dbReference type="Proteomes" id="UP000367750">
    <property type="component" value="Unassembled WGS sequence"/>
</dbReference>
<proteinExistence type="predicted"/>
<name>A0A5J5GJX8_9BACL</name>
<reference evidence="2 3" key="1">
    <citation type="submission" date="2019-09" db="EMBL/GenBank/DDBJ databases">
        <title>Bacillus ochoae sp. nov., Paenibacillus whitsoniae sp. nov., Paenibacillus spiritus sp. nov. Isolated from the Mars Exploration Rover during spacecraft assembly.</title>
        <authorList>
            <person name="Seuylemezian A."/>
            <person name="Vaishampayan P."/>
        </authorList>
    </citation>
    <scope>NUCLEOTIDE SEQUENCE [LARGE SCALE GENOMIC DNA]</scope>
    <source>
        <strain evidence="2 3">MER_111</strain>
    </source>
</reference>
<feature type="transmembrane region" description="Helical" evidence="1">
    <location>
        <begin position="149"/>
        <end position="168"/>
    </location>
</feature>
<protein>
    <recommendedName>
        <fullName evidence="4">TM2 domain-containing protein</fullName>
    </recommendedName>
</protein>